<dbReference type="OrthoDB" id="2104739at2759"/>
<dbReference type="STRING" id="1081102.A0A167Z010"/>
<evidence type="ECO:0000313" key="2">
    <source>
        <dbReference type="EMBL" id="OAA66906.1"/>
    </source>
</evidence>
<feature type="region of interest" description="Disordered" evidence="1">
    <location>
        <begin position="1"/>
        <end position="20"/>
    </location>
</feature>
<organism evidence="2 3">
    <name type="scientific">Niveomyces insectorum RCEF 264</name>
    <dbReference type="NCBI Taxonomy" id="1081102"/>
    <lineage>
        <taxon>Eukaryota</taxon>
        <taxon>Fungi</taxon>
        <taxon>Dikarya</taxon>
        <taxon>Ascomycota</taxon>
        <taxon>Pezizomycotina</taxon>
        <taxon>Sordariomycetes</taxon>
        <taxon>Hypocreomycetidae</taxon>
        <taxon>Hypocreales</taxon>
        <taxon>Cordycipitaceae</taxon>
        <taxon>Niveomyces</taxon>
    </lineage>
</organism>
<gene>
    <name evidence="2" type="ORF">SPI_01482</name>
</gene>
<feature type="compositionally biased region" description="Basic and acidic residues" evidence="1">
    <location>
        <begin position="392"/>
        <end position="403"/>
    </location>
</feature>
<proteinExistence type="predicted"/>
<feature type="region of interest" description="Disordered" evidence="1">
    <location>
        <begin position="377"/>
        <end position="403"/>
    </location>
</feature>
<dbReference type="EMBL" id="AZHD01000002">
    <property type="protein sequence ID" value="OAA66906.1"/>
    <property type="molecule type" value="Genomic_DNA"/>
</dbReference>
<evidence type="ECO:0000256" key="1">
    <source>
        <dbReference type="SAM" id="MobiDB-lite"/>
    </source>
</evidence>
<evidence type="ECO:0000313" key="3">
    <source>
        <dbReference type="Proteomes" id="UP000076874"/>
    </source>
</evidence>
<comment type="caution">
    <text evidence="2">The sequence shown here is derived from an EMBL/GenBank/DDBJ whole genome shotgun (WGS) entry which is preliminary data.</text>
</comment>
<dbReference type="AlphaFoldDB" id="A0A167Z010"/>
<sequence length="403" mass="45690">MASPENGSVGAASSAAPRAPHRHQISLENVIHFSTSQPLQPAEHTRVRRTFYRIVEHFEAIDPFCDTPRAQVGSTYSQPLLIRYTFEYALSDESRGIFLRAFFYALDLDLATESDVQLPFQELAPLFSGFAEHLIDHFFSPVYGGSAAIQAFIGTEDRLSLLWEEFLVRDRHRCVISRVFGDTEFIARFTQHGNEARDDDGVRFTQDDQFEPLKDVPRKAVLAILNMFDKDVVFLIDSADIDLPCTALTLTTSLHNYFGAFQIFFDAVPEQANTYRIQSFLPPYINHRHGFPITRSLFVIENRAIDPPSPRLLAAHRAIAHILHLSGAGYYINRLLRDIEDKAMRLDGFSDLGRMGRSQAGWLDGWCCSFISKVESESKSESESEGEGSWNENKDDKGICFYE</sequence>
<accession>A0A167Z010</accession>
<protein>
    <submittedName>
        <fullName evidence="2">Uncharacterized protein</fullName>
    </submittedName>
</protein>
<keyword evidence="3" id="KW-1185">Reference proteome</keyword>
<name>A0A167Z010_9HYPO</name>
<dbReference type="Proteomes" id="UP000076874">
    <property type="component" value="Unassembled WGS sequence"/>
</dbReference>
<reference evidence="2 3" key="1">
    <citation type="journal article" date="2016" name="Genome Biol. Evol.">
        <title>Divergent and convergent evolution of fungal pathogenicity.</title>
        <authorList>
            <person name="Shang Y."/>
            <person name="Xiao G."/>
            <person name="Zheng P."/>
            <person name="Cen K."/>
            <person name="Zhan S."/>
            <person name="Wang C."/>
        </authorList>
    </citation>
    <scope>NUCLEOTIDE SEQUENCE [LARGE SCALE GENOMIC DNA]</scope>
    <source>
        <strain evidence="2 3">RCEF 264</strain>
    </source>
</reference>